<evidence type="ECO:0000313" key="3">
    <source>
        <dbReference type="EMBL" id="MBA0716124.1"/>
    </source>
</evidence>
<feature type="non-terminal residue" evidence="3">
    <location>
        <position position="67"/>
    </location>
</feature>
<gene>
    <name evidence="3" type="ORF">Golax_014985</name>
</gene>
<dbReference type="Gene3D" id="3.40.50.300">
    <property type="entry name" value="P-loop containing nucleotide triphosphate hydrolases"/>
    <property type="match status" value="1"/>
</dbReference>
<protein>
    <recommendedName>
        <fullName evidence="1">Sulfotransferase</fullName>
        <ecNumber evidence="1">2.8.2.-</ecNumber>
    </recommendedName>
</protein>
<reference evidence="3 4" key="1">
    <citation type="journal article" date="2019" name="Genome Biol. Evol.">
        <title>Insights into the evolution of the New World diploid cottons (Gossypium, subgenus Houzingenia) based on genome sequencing.</title>
        <authorList>
            <person name="Grover C.E."/>
            <person name="Arick M.A. 2nd"/>
            <person name="Thrash A."/>
            <person name="Conover J.L."/>
            <person name="Sanders W.S."/>
            <person name="Peterson D.G."/>
            <person name="Frelichowski J.E."/>
            <person name="Scheffler J.A."/>
            <person name="Scheffler B.E."/>
            <person name="Wendel J.F."/>
        </authorList>
    </citation>
    <scope>NUCLEOTIDE SEQUENCE [LARGE SCALE GENOMIC DNA]</scope>
    <source>
        <strain evidence="3">4</strain>
        <tissue evidence="3">Leaf</tissue>
    </source>
</reference>
<comment type="similarity">
    <text evidence="1">Belongs to the sulfotransferase 1 family.</text>
</comment>
<dbReference type="EMBL" id="JABEZV010000007">
    <property type="protein sequence ID" value="MBA0716124.1"/>
    <property type="molecule type" value="Genomic_DNA"/>
</dbReference>
<dbReference type="InterPro" id="IPR000863">
    <property type="entry name" value="Sulfotransferase_dom"/>
</dbReference>
<dbReference type="AlphaFoldDB" id="A0A7J8ZXT9"/>
<keyword evidence="1" id="KW-0808">Transferase</keyword>
<accession>A0A7J8ZXT9</accession>
<keyword evidence="4" id="KW-1185">Reference proteome</keyword>
<comment type="caution">
    <text evidence="3">The sequence shown here is derived from an EMBL/GenBank/DDBJ whole genome shotgun (WGS) entry which is preliminary data.</text>
</comment>
<evidence type="ECO:0000256" key="1">
    <source>
        <dbReference type="RuleBase" id="RU361155"/>
    </source>
</evidence>
<dbReference type="GO" id="GO:0008146">
    <property type="term" value="F:sulfotransferase activity"/>
    <property type="evidence" value="ECO:0007669"/>
    <property type="project" value="InterPro"/>
</dbReference>
<dbReference type="EC" id="2.8.2.-" evidence="1"/>
<dbReference type="SUPFAM" id="SSF52540">
    <property type="entry name" value="P-loop containing nucleoside triphosphate hydrolases"/>
    <property type="match status" value="1"/>
</dbReference>
<proteinExistence type="inferred from homology"/>
<organism evidence="3 4">
    <name type="scientific">Gossypium laxum</name>
    <dbReference type="NCBI Taxonomy" id="34288"/>
    <lineage>
        <taxon>Eukaryota</taxon>
        <taxon>Viridiplantae</taxon>
        <taxon>Streptophyta</taxon>
        <taxon>Embryophyta</taxon>
        <taxon>Tracheophyta</taxon>
        <taxon>Spermatophyta</taxon>
        <taxon>Magnoliopsida</taxon>
        <taxon>eudicotyledons</taxon>
        <taxon>Gunneridae</taxon>
        <taxon>Pentapetalae</taxon>
        <taxon>rosids</taxon>
        <taxon>malvids</taxon>
        <taxon>Malvales</taxon>
        <taxon>Malvaceae</taxon>
        <taxon>Malvoideae</taxon>
        <taxon>Gossypium</taxon>
    </lineage>
</organism>
<dbReference type="Proteomes" id="UP000593574">
    <property type="component" value="Unassembled WGS sequence"/>
</dbReference>
<feature type="domain" description="Sulfotransferase" evidence="2">
    <location>
        <begin position="23"/>
        <end position="66"/>
    </location>
</feature>
<name>A0A7J8ZXT9_9ROSI</name>
<evidence type="ECO:0000313" key="4">
    <source>
        <dbReference type="Proteomes" id="UP000593574"/>
    </source>
</evidence>
<dbReference type="Pfam" id="PF00685">
    <property type="entry name" value="Sulfotransfer_1"/>
    <property type="match status" value="1"/>
</dbReference>
<dbReference type="InterPro" id="IPR027417">
    <property type="entry name" value="P-loop_NTPase"/>
</dbReference>
<sequence length="67" mass="8014">MKDLEVNKKGEQTFRYPQESFSEKTKTFEIPREAFFRKAKTGDWSNYLTPSMVKHLEKIIQEKLENS</sequence>
<evidence type="ECO:0000259" key="2">
    <source>
        <dbReference type="Pfam" id="PF00685"/>
    </source>
</evidence>